<protein>
    <submittedName>
        <fullName evidence="7">DUF423 domain-containing protein</fullName>
    </submittedName>
</protein>
<proteinExistence type="inferred from homology"/>
<feature type="transmembrane region" description="Helical" evidence="6">
    <location>
        <begin position="97"/>
        <end position="121"/>
    </location>
</feature>
<reference evidence="7 8" key="1">
    <citation type="submission" date="2019-11" db="EMBL/GenBank/DDBJ databases">
        <title>Draft genome sequences of five Paenibacillus species of dairy origin.</title>
        <authorList>
            <person name="Olajide A.M."/>
            <person name="Chen S."/>
            <person name="Lapointe G."/>
        </authorList>
    </citation>
    <scope>NUCLEOTIDE SEQUENCE [LARGE SCALE GENOMIC DNA]</scope>
    <source>
        <strain evidence="7 8">2CS3</strain>
    </source>
</reference>
<name>A0A7X2ZEA6_9BACL</name>
<evidence type="ECO:0000256" key="3">
    <source>
        <dbReference type="ARBA" id="ARBA00022692"/>
    </source>
</evidence>
<dbReference type="GO" id="GO:0005886">
    <property type="term" value="C:plasma membrane"/>
    <property type="evidence" value="ECO:0007669"/>
    <property type="project" value="TreeGrafter"/>
</dbReference>
<evidence type="ECO:0000256" key="6">
    <source>
        <dbReference type="SAM" id="Phobius"/>
    </source>
</evidence>
<keyword evidence="5 6" id="KW-0472">Membrane</keyword>
<sequence>MNRTFVGLGAICAFLSVAFGAFGAHALKKVLTTDMLANYQTGVQYQMMHALGLIAVGLAFAAIPDSRQLRWAGWFMFAGIVIFSGSLYILSLTGIRTLGAITPIGGVAFLLGWGMLAAAVYRKKSNI</sequence>
<dbReference type="PANTHER" id="PTHR43461">
    <property type="entry name" value="TRANSMEMBRANE PROTEIN 256"/>
    <property type="match status" value="1"/>
</dbReference>
<feature type="transmembrane region" description="Helical" evidence="6">
    <location>
        <begin position="47"/>
        <end position="64"/>
    </location>
</feature>
<dbReference type="InterPro" id="IPR006696">
    <property type="entry name" value="DUF423"/>
</dbReference>
<comment type="caution">
    <text evidence="7">The sequence shown here is derived from an EMBL/GenBank/DDBJ whole genome shotgun (WGS) entry which is preliminary data.</text>
</comment>
<dbReference type="AlphaFoldDB" id="A0A7X2ZEA6"/>
<feature type="transmembrane region" description="Helical" evidence="6">
    <location>
        <begin position="71"/>
        <end position="91"/>
    </location>
</feature>
<dbReference type="RefSeq" id="WP_127609942.1">
    <property type="nucleotide sequence ID" value="NZ_JARTHJ010000021.1"/>
</dbReference>
<evidence type="ECO:0000256" key="5">
    <source>
        <dbReference type="ARBA" id="ARBA00023136"/>
    </source>
</evidence>
<organism evidence="7 8">
    <name type="scientific">Paenibacillus validus</name>
    <dbReference type="NCBI Taxonomy" id="44253"/>
    <lineage>
        <taxon>Bacteria</taxon>
        <taxon>Bacillati</taxon>
        <taxon>Bacillota</taxon>
        <taxon>Bacilli</taxon>
        <taxon>Bacillales</taxon>
        <taxon>Paenibacillaceae</taxon>
        <taxon>Paenibacillus</taxon>
    </lineage>
</organism>
<dbReference type="Pfam" id="PF04241">
    <property type="entry name" value="DUF423"/>
    <property type="match status" value="1"/>
</dbReference>
<comment type="subcellular location">
    <subcellularLocation>
        <location evidence="1">Membrane</location>
        <topology evidence="1">Multi-pass membrane protein</topology>
    </subcellularLocation>
</comment>
<evidence type="ECO:0000313" key="8">
    <source>
        <dbReference type="Proteomes" id="UP000450917"/>
    </source>
</evidence>
<keyword evidence="4 6" id="KW-1133">Transmembrane helix</keyword>
<evidence type="ECO:0000256" key="1">
    <source>
        <dbReference type="ARBA" id="ARBA00004141"/>
    </source>
</evidence>
<accession>A0A7X2ZEA6</accession>
<evidence type="ECO:0000256" key="2">
    <source>
        <dbReference type="ARBA" id="ARBA00009694"/>
    </source>
</evidence>
<gene>
    <name evidence="7" type="ORF">GNP93_21830</name>
</gene>
<dbReference type="PANTHER" id="PTHR43461:SF1">
    <property type="entry name" value="TRANSMEMBRANE PROTEIN 256"/>
    <property type="match status" value="1"/>
</dbReference>
<evidence type="ECO:0000313" key="7">
    <source>
        <dbReference type="EMBL" id="MUG73277.1"/>
    </source>
</evidence>
<keyword evidence="3 6" id="KW-0812">Transmembrane</keyword>
<evidence type="ECO:0000256" key="4">
    <source>
        <dbReference type="ARBA" id="ARBA00022989"/>
    </source>
</evidence>
<dbReference type="EMBL" id="WNZX01000023">
    <property type="protein sequence ID" value="MUG73277.1"/>
    <property type="molecule type" value="Genomic_DNA"/>
</dbReference>
<comment type="similarity">
    <text evidence="2">Belongs to the UPF0382 family.</text>
</comment>
<keyword evidence="8" id="KW-1185">Reference proteome</keyword>
<dbReference type="Proteomes" id="UP000450917">
    <property type="component" value="Unassembled WGS sequence"/>
</dbReference>